<reference evidence="2 3" key="1">
    <citation type="journal article" date="2015" name="Microbes Environ.">
        <title>Distribution and evolution of nitrogen fixation genes in the phylum bacteroidetes.</title>
        <authorList>
            <person name="Inoue J."/>
            <person name="Oshima K."/>
            <person name="Suda W."/>
            <person name="Sakamoto M."/>
            <person name="Iino T."/>
            <person name="Noda S."/>
            <person name="Hongoh Y."/>
            <person name="Hattori M."/>
            <person name="Ohkuma M."/>
        </authorList>
    </citation>
    <scope>NUCLEOTIDE SEQUENCE [LARGE SCALE GENOMIC DNA]</scope>
    <source>
        <strain evidence="2">JCM 15548</strain>
    </source>
</reference>
<comment type="caution">
    <text evidence="2">The sequence shown here is derived from an EMBL/GenBank/DDBJ whole genome shotgun (WGS) entry which is preliminary data.</text>
</comment>
<organism evidence="2 3">
    <name type="scientific">Geofilum rubicundum JCM 15548</name>
    <dbReference type="NCBI Taxonomy" id="1236989"/>
    <lineage>
        <taxon>Bacteria</taxon>
        <taxon>Pseudomonadati</taxon>
        <taxon>Bacteroidota</taxon>
        <taxon>Bacteroidia</taxon>
        <taxon>Marinilabiliales</taxon>
        <taxon>Marinilabiliaceae</taxon>
        <taxon>Geofilum</taxon>
    </lineage>
</organism>
<feature type="domain" description="DUF4097" evidence="1">
    <location>
        <begin position="4"/>
        <end position="102"/>
    </location>
</feature>
<name>A0A0E9LVP1_9BACT</name>
<evidence type="ECO:0000259" key="1">
    <source>
        <dbReference type="Pfam" id="PF13349"/>
    </source>
</evidence>
<sequence>MIGDVHARSVSGQVEVSGLKGALMATSSSGAIQVDDVVGRLDLTTISGAIKGKQLVLTEDSNFKNASGNIDVMLSNDPASLRFDLKTLSGRIEVFDQKADKQIQMGSGSVLVTGTTTSGNQRYQ</sequence>
<protein>
    <recommendedName>
        <fullName evidence="1">DUF4097 domain-containing protein</fullName>
    </recommendedName>
</protein>
<dbReference type="Pfam" id="PF13349">
    <property type="entry name" value="DUF4097"/>
    <property type="match status" value="1"/>
</dbReference>
<accession>A0A0E9LVP1</accession>
<dbReference type="InterPro" id="IPR025164">
    <property type="entry name" value="Toastrack_DUF4097"/>
</dbReference>
<evidence type="ECO:0000313" key="3">
    <source>
        <dbReference type="Proteomes" id="UP000032900"/>
    </source>
</evidence>
<dbReference type="OrthoDB" id="1118101at2"/>
<proteinExistence type="predicted"/>
<dbReference type="AlphaFoldDB" id="A0A0E9LVP1"/>
<dbReference type="EMBL" id="BAZW01000007">
    <property type="protein sequence ID" value="GAO29196.1"/>
    <property type="molecule type" value="Genomic_DNA"/>
</dbReference>
<keyword evidence="3" id="KW-1185">Reference proteome</keyword>
<dbReference type="Proteomes" id="UP000032900">
    <property type="component" value="Unassembled WGS sequence"/>
</dbReference>
<dbReference type="RefSeq" id="WP_062123198.1">
    <property type="nucleotide sequence ID" value="NZ_BAZW01000007.1"/>
</dbReference>
<gene>
    <name evidence="2" type="ORF">JCM15548_11361</name>
</gene>
<dbReference type="STRING" id="1236989.JCM15548_11361"/>
<evidence type="ECO:0000313" key="2">
    <source>
        <dbReference type="EMBL" id="GAO29196.1"/>
    </source>
</evidence>